<proteinExistence type="inferred from homology"/>
<evidence type="ECO:0000256" key="2">
    <source>
        <dbReference type="ARBA" id="ARBA00022490"/>
    </source>
</evidence>
<keyword evidence="4" id="KW-0378">Hydrolase</keyword>
<evidence type="ECO:0000256" key="4">
    <source>
        <dbReference type="ARBA" id="ARBA00022801"/>
    </source>
</evidence>
<dbReference type="GO" id="GO:0006508">
    <property type="term" value="P:proteolysis"/>
    <property type="evidence" value="ECO:0007669"/>
    <property type="project" value="UniProtKB-KW"/>
</dbReference>
<dbReference type="EMBL" id="CP095474">
    <property type="protein sequence ID" value="URN14710.1"/>
    <property type="molecule type" value="Genomic_DNA"/>
</dbReference>
<feature type="compositionally biased region" description="Gly residues" evidence="7">
    <location>
        <begin position="309"/>
        <end position="322"/>
    </location>
</feature>
<dbReference type="InterPro" id="IPR029045">
    <property type="entry name" value="ClpP/crotonase-like_dom_sf"/>
</dbReference>
<dbReference type="InterPro" id="IPR046924">
    <property type="entry name" value="CATASP"/>
</dbReference>
<accession>A0ABY4TCI1</accession>
<evidence type="ECO:0000256" key="1">
    <source>
        <dbReference type="ARBA" id="ARBA00007039"/>
    </source>
</evidence>
<keyword evidence="2" id="KW-0963">Cytoplasm</keyword>
<dbReference type="SUPFAM" id="SSF52096">
    <property type="entry name" value="ClpP/crotonase"/>
    <property type="match status" value="1"/>
</dbReference>
<evidence type="ECO:0000313" key="10">
    <source>
        <dbReference type="Proteomes" id="UP001056383"/>
    </source>
</evidence>
<sequence>MVDRRLIGGTMERDDLLRHRIVRVDREIDDDLANGVTTQLLRLAGEGPADITLYVDSGGGSVPAGMAIRDTMRYVPCDVSTVVGGLAAGMGQYLLSAGARGKRYAVPWARILLAEPWGRPQAGSEEAMERMLGKIAGEIAEDTGQTVGRIREDWGPDAWFTAEEARAYGLVDHVAALVGPRAGETVSLIRSCLSPEGGTNAPPGSCGVEPETRRMAMDVLEDIPAWRLRRGDWNAVGHGLEAMRRSLAAGDTAGLRRALADVEMAGPHRIVGLEDAALLPLPEECRERVDELVHALEPAAPADRAGGRTTSGGDGASSGAAG</sequence>
<dbReference type="PRINTS" id="PR00127">
    <property type="entry name" value="CLPPROTEASEP"/>
</dbReference>
<evidence type="ECO:0000313" key="9">
    <source>
        <dbReference type="EMBL" id="URN14710.1"/>
    </source>
</evidence>
<protein>
    <recommendedName>
        <fullName evidence="6">ATP-dependent Clp protease proteolytic subunit</fullName>
    </recommendedName>
</protein>
<dbReference type="InterPro" id="IPR001907">
    <property type="entry name" value="ClpP"/>
</dbReference>
<reference evidence="9" key="1">
    <citation type="submission" date="2022-04" db="EMBL/GenBank/DDBJ databases">
        <title>Systematic whole-genome sequencing reveals an unexpected diversity among actinomycetoma pathogens and provides insights into their antibacterial susceptibilities.</title>
        <authorList>
            <person name="Watson A.K."/>
            <person name="Kepplinger B."/>
            <person name="Bakhiet S.M."/>
            <person name="Mhmoud N.A."/>
            <person name="Chapman J."/>
            <person name="Allenby N."/>
            <person name="Mickiewicz K."/>
            <person name="Goodfellow M."/>
            <person name="Fahal A.H."/>
            <person name="Errington J."/>
        </authorList>
    </citation>
    <scope>NUCLEOTIDE SEQUENCE</scope>
    <source>
        <strain evidence="9">SD 504</strain>
    </source>
</reference>
<name>A0ABY4TCI1_9ACTN</name>
<dbReference type="PANTHER" id="PTHR10381:SF70">
    <property type="entry name" value="ATP-DEPENDENT CLP PROTEASE PROTEOLYTIC SUBUNIT"/>
    <property type="match status" value="1"/>
</dbReference>
<feature type="domain" description="CATRA-Associated Small Protein" evidence="8">
    <location>
        <begin position="216"/>
        <end position="298"/>
    </location>
</feature>
<keyword evidence="5" id="KW-0720">Serine protease</keyword>
<keyword evidence="10" id="KW-1185">Reference proteome</keyword>
<evidence type="ECO:0000256" key="6">
    <source>
        <dbReference type="RuleBase" id="RU003567"/>
    </source>
</evidence>
<keyword evidence="3 9" id="KW-0645">Protease</keyword>
<evidence type="ECO:0000259" key="8">
    <source>
        <dbReference type="Pfam" id="PF20271"/>
    </source>
</evidence>
<feature type="region of interest" description="Disordered" evidence="7">
    <location>
        <begin position="297"/>
        <end position="322"/>
    </location>
</feature>
<evidence type="ECO:0000256" key="5">
    <source>
        <dbReference type="ARBA" id="ARBA00022825"/>
    </source>
</evidence>
<dbReference type="Pfam" id="PF00574">
    <property type="entry name" value="CLP_protease"/>
    <property type="match status" value="1"/>
</dbReference>
<dbReference type="Gene3D" id="3.90.226.10">
    <property type="entry name" value="2-enoyl-CoA Hydratase, Chain A, domain 1"/>
    <property type="match status" value="1"/>
</dbReference>
<dbReference type="RefSeq" id="WP_275563415.1">
    <property type="nucleotide sequence ID" value="NZ_CP095474.1"/>
</dbReference>
<comment type="similarity">
    <text evidence="1 6">Belongs to the peptidase S14 family.</text>
</comment>
<dbReference type="InterPro" id="IPR023562">
    <property type="entry name" value="ClpP/TepA"/>
</dbReference>
<organism evidence="9 10">
    <name type="scientific">Streptomyces sudanensis</name>
    <dbReference type="NCBI Taxonomy" id="436397"/>
    <lineage>
        <taxon>Bacteria</taxon>
        <taxon>Bacillati</taxon>
        <taxon>Actinomycetota</taxon>
        <taxon>Actinomycetes</taxon>
        <taxon>Kitasatosporales</taxon>
        <taxon>Streptomycetaceae</taxon>
        <taxon>Streptomyces</taxon>
    </lineage>
</organism>
<evidence type="ECO:0000256" key="3">
    <source>
        <dbReference type="ARBA" id="ARBA00022670"/>
    </source>
</evidence>
<evidence type="ECO:0000256" key="7">
    <source>
        <dbReference type="SAM" id="MobiDB-lite"/>
    </source>
</evidence>
<dbReference type="Proteomes" id="UP001056383">
    <property type="component" value="Chromosome"/>
</dbReference>
<dbReference type="PANTHER" id="PTHR10381">
    <property type="entry name" value="ATP-DEPENDENT CLP PROTEASE PROTEOLYTIC SUBUNIT"/>
    <property type="match status" value="1"/>
</dbReference>
<dbReference type="GO" id="GO:0008233">
    <property type="term" value="F:peptidase activity"/>
    <property type="evidence" value="ECO:0007669"/>
    <property type="project" value="UniProtKB-KW"/>
</dbReference>
<gene>
    <name evidence="9" type="ORF">MW084_00890</name>
</gene>
<dbReference type="Pfam" id="PF20271">
    <property type="entry name" value="CATASP"/>
    <property type="match status" value="1"/>
</dbReference>
<dbReference type="CDD" id="cd07017">
    <property type="entry name" value="S14_ClpP_2"/>
    <property type="match status" value="1"/>
</dbReference>